<keyword evidence="2" id="KW-1185">Reference proteome</keyword>
<protein>
    <submittedName>
        <fullName evidence="1">Uncharacterized protein</fullName>
    </submittedName>
</protein>
<dbReference type="Proteomes" id="UP000242287">
    <property type="component" value="Unassembled WGS sequence"/>
</dbReference>
<sequence>MNKIVRMNHPPIGPSPIRRLSAEVLSEIFVSCLEKRTRSNSIRNCPLTLCRVCSSWRLVALHTPRLWSTLRVDLYRVSTSLTEEALAKHLSNWLNRSGTLPLRLSLNYYKIQQQKQGVDSFCNATLTVFGAFASRWQKVNIILGYEDVEAMLNRFPSPVHAPLLRSLSFWGKEYDQPIPPAFSFPALTKLAWTSKCLALFKSNISWHLLTNVKISIGYSFSTALEVIQLCPNVIHYHVRFIEADYGHTVELEHGTPILNQSIRHLDLTFKSLCISFFSRLILPALSHLSLENEKFSGDGETHPHEAEILGLFSRSRCDLKVLELHNVGFSVHMLIKHESCQTLQKLSCRSSFTPVIDDETLTDLTRIPGKDYSLCPFLEDFEVESPTDLTPGLLGSMILSRCSCSENAGEMLRNVEICTFHSELSKEDENLLNEVDRSACYISMRYLNCRTMRYETESFDRYLEDEDER</sequence>
<proteinExistence type="predicted"/>
<name>A0A2A9N8K4_9AGAR</name>
<organism evidence="1 2">
    <name type="scientific">Amanita thiersii Skay4041</name>
    <dbReference type="NCBI Taxonomy" id="703135"/>
    <lineage>
        <taxon>Eukaryota</taxon>
        <taxon>Fungi</taxon>
        <taxon>Dikarya</taxon>
        <taxon>Basidiomycota</taxon>
        <taxon>Agaricomycotina</taxon>
        <taxon>Agaricomycetes</taxon>
        <taxon>Agaricomycetidae</taxon>
        <taxon>Agaricales</taxon>
        <taxon>Pluteineae</taxon>
        <taxon>Amanitaceae</taxon>
        <taxon>Amanita</taxon>
    </lineage>
</organism>
<reference evidence="1 2" key="1">
    <citation type="submission" date="2014-02" db="EMBL/GenBank/DDBJ databases">
        <title>Transposable element dynamics among asymbiotic and ectomycorrhizal Amanita fungi.</title>
        <authorList>
            <consortium name="DOE Joint Genome Institute"/>
            <person name="Hess J."/>
            <person name="Skrede I."/>
            <person name="Wolfe B."/>
            <person name="LaButti K."/>
            <person name="Ohm R.A."/>
            <person name="Grigoriev I.V."/>
            <person name="Pringle A."/>
        </authorList>
    </citation>
    <scope>NUCLEOTIDE SEQUENCE [LARGE SCALE GENOMIC DNA]</scope>
    <source>
        <strain evidence="1 2">SKay4041</strain>
    </source>
</reference>
<evidence type="ECO:0000313" key="1">
    <source>
        <dbReference type="EMBL" id="PFH46158.1"/>
    </source>
</evidence>
<dbReference type="AlphaFoldDB" id="A0A2A9N8K4"/>
<gene>
    <name evidence="1" type="ORF">AMATHDRAFT_70451</name>
</gene>
<accession>A0A2A9N8K4</accession>
<dbReference type="OrthoDB" id="2909371at2759"/>
<dbReference type="STRING" id="703135.A0A2A9N8K4"/>
<evidence type="ECO:0000313" key="2">
    <source>
        <dbReference type="Proteomes" id="UP000242287"/>
    </source>
</evidence>
<dbReference type="EMBL" id="KZ302228">
    <property type="protein sequence ID" value="PFH46158.1"/>
    <property type="molecule type" value="Genomic_DNA"/>
</dbReference>